<feature type="signal peptide" evidence="2">
    <location>
        <begin position="1"/>
        <end position="18"/>
    </location>
</feature>
<evidence type="ECO:0000313" key="4">
    <source>
        <dbReference type="Proteomes" id="UP001201163"/>
    </source>
</evidence>
<dbReference type="PANTHER" id="PTHR41814:SF1">
    <property type="entry name" value="CELLULASE"/>
    <property type="match status" value="1"/>
</dbReference>
<keyword evidence="3" id="KW-0326">Glycosidase</keyword>
<dbReference type="Proteomes" id="UP001201163">
    <property type="component" value="Unassembled WGS sequence"/>
</dbReference>
<evidence type="ECO:0000313" key="3">
    <source>
        <dbReference type="EMBL" id="KAH8990552.1"/>
    </source>
</evidence>
<dbReference type="InterPro" id="IPR012341">
    <property type="entry name" value="6hp_glycosidase-like_sf"/>
</dbReference>
<dbReference type="Gene3D" id="1.50.10.10">
    <property type="match status" value="1"/>
</dbReference>
<dbReference type="EMBL" id="JAKELL010000030">
    <property type="protein sequence ID" value="KAH8990552.1"/>
    <property type="molecule type" value="Genomic_DNA"/>
</dbReference>
<dbReference type="GO" id="GO:0016798">
    <property type="term" value="F:hydrolase activity, acting on glycosyl bonds"/>
    <property type="evidence" value="ECO:0007669"/>
    <property type="project" value="UniProtKB-KW"/>
</dbReference>
<reference evidence="3" key="1">
    <citation type="submission" date="2022-01" db="EMBL/GenBank/DDBJ databases">
        <title>Comparative genomics reveals a dynamic genome evolution in the ectomycorrhizal milk-cap (Lactarius) mushrooms.</title>
        <authorList>
            <consortium name="DOE Joint Genome Institute"/>
            <person name="Lebreton A."/>
            <person name="Tang N."/>
            <person name="Kuo A."/>
            <person name="LaButti K."/>
            <person name="Drula E."/>
            <person name="Barry K."/>
            <person name="Clum A."/>
            <person name="Lipzen A."/>
            <person name="Mousain D."/>
            <person name="Ng V."/>
            <person name="Wang R."/>
            <person name="Wang X."/>
            <person name="Dai Y."/>
            <person name="Henrissat B."/>
            <person name="Grigoriev I.V."/>
            <person name="Guerin-Laguette A."/>
            <person name="Yu F."/>
            <person name="Martin F.M."/>
        </authorList>
    </citation>
    <scope>NUCLEOTIDE SEQUENCE</scope>
    <source>
        <strain evidence="3">QP</strain>
    </source>
</reference>
<dbReference type="GO" id="GO:0005975">
    <property type="term" value="P:carbohydrate metabolic process"/>
    <property type="evidence" value="ECO:0007669"/>
    <property type="project" value="InterPro"/>
</dbReference>
<gene>
    <name evidence="3" type="ORF">EDB92DRAFT_1946502</name>
</gene>
<comment type="caution">
    <text evidence="3">The sequence shown here is derived from an EMBL/GenBank/DDBJ whole genome shotgun (WGS) entry which is preliminary data.</text>
</comment>
<keyword evidence="4" id="KW-1185">Reference proteome</keyword>
<dbReference type="Pfam" id="PF07470">
    <property type="entry name" value="Glyco_hydro_88"/>
    <property type="match status" value="1"/>
</dbReference>
<keyword evidence="2" id="KW-0732">Signal</keyword>
<evidence type="ECO:0000256" key="1">
    <source>
        <dbReference type="ARBA" id="ARBA00022801"/>
    </source>
</evidence>
<keyword evidence="1" id="KW-0378">Hydrolase</keyword>
<evidence type="ECO:0000256" key="2">
    <source>
        <dbReference type="SAM" id="SignalP"/>
    </source>
</evidence>
<dbReference type="InterPro" id="IPR008928">
    <property type="entry name" value="6-hairpin_glycosidase_sf"/>
</dbReference>
<dbReference type="AlphaFoldDB" id="A0AAD4LJ76"/>
<dbReference type="PANTHER" id="PTHR41814">
    <property type="entry name" value="EXPRESSED PROTEIN"/>
    <property type="match status" value="1"/>
</dbReference>
<accession>A0AAD4LJ76</accession>
<protein>
    <submittedName>
        <fullName evidence="3">Six-hairpin glycosidase</fullName>
    </submittedName>
</protein>
<dbReference type="SUPFAM" id="SSF48208">
    <property type="entry name" value="Six-hairpin glycosidases"/>
    <property type="match status" value="1"/>
</dbReference>
<proteinExistence type="predicted"/>
<sequence>MFISWSALSALFLVYVSAQGLTSHQIDTVQQRLAEGATHSWELGTRAQALLELSAPSFSVLTPSIPLPPPPYLDSSLNDTLADVFAIARNAVAALPPPPSNGSGQPFILGDSSVGDPASIGTAVLIANWTNLGGEYYAAAATAQIQYLFGPAVPKTHDGAISHLASQVQLWSDSVYMVPPFLAYYGITTGNQSMLQEAYHQVKLYRSYLRDNSAGGLWQHIVIGTNGTDSGHWSTGNAWAAAGMLRVLGTLKSSPFSRDFNNQIKDLGNWVAEIHSAMYPHLQANGLFKNYADQNYANNFDDASSSALLAATVYRLALLTGNEKYVRQAERTRAALFAANSTSAIASGDPVVTSSFDILDFAVLERLEHGNLEHDIFEHGTLFDRVRARVSVDGVECPEGAQSPEGQAFTLMLQSAWRDWSAAGSPGANVAPPGVRVGINTMVLGAGSTYYCTAHSKNPADSLPFLCFARLHTSAKSSRTRITRLEPPRAMPMSVSDAL</sequence>
<dbReference type="InterPro" id="IPR010905">
    <property type="entry name" value="Glyco_hydro_88"/>
</dbReference>
<feature type="chain" id="PRO_5041998709" evidence="2">
    <location>
        <begin position="19"/>
        <end position="499"/>
    </location>
</feature>
<name>A0AAD4LJ76_9AGAM</name>
<organism evidence="3 4">
    <name type="scientific">Lactarius akahatsu</name>
    <dbReference type="NCBI Taxonomy" id="416441"/>
    <lineage>
        <taxon>Eukaryota</taxon>
        <taxon>Fungi</taxon>
        <taxon>Dikarya</taxon>
        <taxon>Basidiomycota</taxon>
        <taxon>Agaricomycotina</taxon>
        <taxon>Agaricomycetes</taxon>
        <taxon>Russulales</taxon>
        <taxon>Russulaceae</taxon>
        <taxon>Lactarius</taxon>
    </lineage>
</organism>